<dbReference type="PANTHER" id="PTHR34591:SF43">
    <property type="entry name" value="F-BOX DOMAIN-CONTAINING PROTEIN"/>
    <property type="match status" value="1"/>
</dbReference>
<proteinExistence type="predicted"/>
<comment type="caution">
    <text evidence="3">The sequence shown here is derived from an EMBL/GenBank/DDBJ whole genome shotgun (WGS) entry which is preliminary data.</text>
</comment>
<feature type="domain" description="F-box" evidence="2">
    <location>
        <begin position="2"/>
        <end position="48"/>
    </location>
</feature>
<reference evidence="3" key="1">
    <citation type="journal article" date="2018" name="DNA Res.">
        <title>Multiple hybrid de novo genome assembly of finger millet, an orphan allotetraploid crop.</title>
        <authorList>
            <person name="Hatakeyama M."/>
            <person name="Aluri S."/>
            <person name="Balachadran M.T."/>
            <person name="Sivarajan S.R."/>
            <person name="Patrignani A."/>
            <person name="Gruter S."/>
            <person name="Poveda L."/>
            <person name="Shimizu-Inatsugi R."/>
            <person name="Baeten J."/>
            <person name="Francoijs K.J."/>
            <person name="Nataraja K.N."/>
            <person name="Reddy Y.A.N."/>
            <person name="Phadnis S."/>
            <person name="Ravikumar R.L."/>
            <person name="Schlapbach R."/>
            <person name="Sreeman S.M."/>
            <person name="Shimizu K.K."/>
        </authorList>
    </citation>
    <scope>NUCLEOTIDE SEQUENCE</scope>
</reference>
<dbReference type="Gene3D" id="1.20.1280.50">
    <property type="match status" value="1"/>
</dbReference>
<dbReference type="InterPro" id="IPR001810">
    <property type="entry name" value="F-box_dom"/>
</dbReference>
<evidence type="ECO:0000313" key="3">
    <source>
        <dbReference type="EMBL" id="GJN25841.1"/>
    </source>
</evidence>
<protein>
    <recommendedName>
        <fullName evidence="2">F-box domain-containing protein</fullName>
    </recommendedName>
</protein>
<sequence>MAAASSVLPDDALAGVFRRLPARSLAASRRVCKAWRALIDAQQLLLRLRHLLPHSVRGINYIDHYRPHFFARPTSTPGPQIDGEFRFIAYEKPWSWYSVQDHCNGLVLRSADLFNGDNMYVINPATRRWDHLPPCGEDDDWNRRAFIVFDPAVSPHYEVLMAPPEEGIMPSSWRWHVLSSTTKTWEEKVFVREGHDVEEESVSDHYCLTPDDDDDGASLHIGREHCMCIAVVNLSRALDNDKPRLRVWILNESADKRTTEWLLKHQSSLNPHAWWTNTRRKDDPQQRSDAGPWIMDDTRTNEDAYDDDYEYNKKDWDSDDDNIIPDSIPNNEEEDCFETVDFLGFHPYKEVIFLSTGTTVACHLNNAKARFGGAAI</sequence>
<dbReference type="SMART" id="SM00256">
    <property type="entry name" value="FBOX"/>
    <property type="match status" value="1"/>
</dbReference>
<keyword evidence="4" id="KW-1185">Reference proteome</keyword>
<feature type="region of interest" description="Disordered" evidence="1">
    <location>
        <begin position="275"/>
        <end position="300"/>
    </location>
</feature>
<dbReference type="Pfam" id="PF00646">
    <property type="entry name" value="F-box"/>
    <property type="match status" value="1"/>
</dbReference>
<dbReference type="EMBL" id="BQKI01000078">
    <property type="protein sequence ID" value="GJN25841.1"/>
    <property type="molecule type" value="Genomic_DNA"/>
</dbReference>
<dbReference type="AlphaFoldDB" id="A0AAV5ETC6"/>
<evidence type="ECO:0000313" key="4">
    <source>
        <dbReference type="Proteomes" id="UP001054889"/>
    </source>
</evidence>
<dbReference type="PROSITE" id="PS50181">
    <property type="entry name" value="FBOX"/>
    <property type="match status" value="1"/>
</dbReference>
<evidence type="ECO:0000259" key="2">
    <source>
        <dbReference type="PROSITE" id="PS50181"/>
    </source>
</evidence>
<dbReference type="PANTHER" id="PTHR34591">
    <property type="entry name" value="OS03G0653100 PROTEIN-RELATED"/>
    <property type="match status" value="1"/>
</dbReference>
<dbReference type="Proteomes" id="UP001054889">
    <property type="component" value="Unassembled WGS sequence"/>
</dbReference>
<dbReference type="InterPro" id="IPR036047">
    <property type="entry name" value="F-box-like_dom_sf"/>
</dbReference>
<organism evidence="3 4">
    <name type="scientific">Eleusine coracana subsp. coracana</name>
    <dbReference type="NCBI Taxonomy" id="191504"/>
    <lineage>
        <taxon>Eukaryota</taxon>
        <taxon>Viridiplantae</taxon>
        <taxon>Streptophyta</taxon>
        <taxon>Embryophyta</taxon>
        <taxon>Tracheophyta</taxon>
        <taxon>Spermatophyta</taxon>
        <taxon>Magnoliopsida</taxon>
        <taxon>Liliopsida</taxon>
        <taxon>Poales</taxon>
        <taxon>Poaceae</taxon>
        <taxon>PACMAD clade</taxon>
        <taxon>Chloridoideae</taxon>
        <taxon>Cynodonteae</taxon>
        <taxon>Eleusininae</taxon>
        <taxon>Eleusine</taxon>
    </lineage>
</organism>
<accession>A0AAV5ETC6</accession>
<reference evidence="3" key="2">
    <citation type="submission" date="2021-12" db="EMBL/GenBank/DDBJ databases">
        <title>Resequencing data analysis of finger millet.</title>
        <authorList>
            <person name="Hatakeyama M."/>
            <person name="Aluri S."/>
            <person name="Balachadran M.T."/>
            <person name="Sivarajan S.R."/>
            <person name="Poveda L."/>
            <person name="Shimizu-Inatsugi R."/>
            <person name="Schlapbach R."/>
            <person name="Sreeman S.M."/>
            <person name="Shimizu K.K."/>
        </authorList>
    </citation>
    <scope>NUCLEOTIDE SEQUENCE</scope>
</reference>
<dbReference type="SUPFAM" id="SSF81383">
    <property type="entry name" value="F-box domain"/>
    <property type="match status" value="1"/>
</dbReference>
<gene>
    <name evidence="3" type="primary">gb13725</name>
    <name evidence="3" type="ORF">PR202_gb13725</name>
</gene>
<evidence type="ECO:0000256" key="1">
    <source>
        <dbReference type="SAM" id="MobiDB-lite"/>
    </source>
</evidence>
<name>A0AAV5ETC6_ELECO</name>